<organism evidence="2 3">
    <name type="scientific">Paraglomus occultum</name>
    <dbReference type="NCBI Taxonomy" id="144539"/>
    <lineage>
        <taxon>Eukaryota</taxon>
        <taxon>Fungi</taxon>
        <taxon>Fungi incertae sedis</taxon>
        <taxon>Mucoromycota</taxon>
        <taxon>Glomeromycotina</taxon>
        <taxon>Glomeromycetes</taxon>
        <taxon>Paraglomerales</taxon>
        <taxon>Paraglomeraceae</taxon>
        <taxon>Paraglomus</taxon>
    </lineage>
</organism>
<dbReference type="EMBL" id="CAJVPJ010000159">
    <property type="protein sequence ID" value="CAG8488167.1"/>
    <property type="molecule type" value="Genomic_DNA"/>
</dbReference>
<gene>
    <name evidence="2" type="ORF">POCULU_LOCUS1921</name>
</gene>
<keyword evidence="3" id="KW-1185">Reference proteome</keyword>
<dbReference type="OrthoDB" id="10374496at2759"/>
<dbReference type="AlphaFoldDB" id="A0A9N8WN98"/>
<comment type="caution">
    <text evidence="2">The sequence shown here is derived from an EMBL/GenBank/DDBJ whole genome shotgun (WGS) entry which is preliminary data.</text>
</comment>
<proteinExistence type="predicted"/>
<name>A0A9N8WN98_9GLOM</name>
<evidence type="ECO:0000256" key="1">
    <source>
        <dbReference type="SAM" id="MobiDB-lite"/>
    </source>
</evidence>
<accession>A0A9N8WN98</accession>
<reference evidence="2" key="1">
    <citation type="submission" date="2021-06" db="EMBL/GenBank/DDBJ databases">
        <authorList>
            <person name="Kallberg Y."/>
            <person name="Tangrot J."/>
            <person name="Rosling A."/>
        </authorList>
    </citation>
    <scope>NUCLEOTIDE SEQUENCE</scope>
    <source>
        <strain evidence="2">IA702</strain>
    </source>
</reference>
<evidence type="ECO:0000313" key="3">
    <source>
        <dbReference type="Proteomes" id="UP000789572"/>
    </source>
</evidence>
<dbReference type="Proteomes" id="UP000789572">
    <property type="component" value="Unassembled WGS sequence"/>
</dbReference>
<evidence type="ECO:0000313" key="2">
    <source>
        <dbReference type="EMBL" id="CAG8488167.1"/>
    </source>
</evidence>
<protein>
    <submittedName>
        <fullName evidence="2">7112_t:CDS:1</fullName>
    </submittedName>
</protein>
<sequence length="446" mass="52127">MATSEGLLQFPFSTSVFTAMMNELYVAGHSSMQIIFRPNLQFIFGDFAETSIQLQPDGIKEEIYESMKELKQLLDKFQGHNLDIYDESKLISEQTTWTASHQHASETSSVRHQPSPQCTVFLQKEYKPSKTSLLRSQHLGQRDDSFGLYSPYNDRPLSLSLEEPVKYQFDMNSKDSQEMIYEQVQQPEFIPGRLFGSEIVYKQSPEISSHPRDMFDEPQDMIDEPQETIYEQLQQPYSKYNSSVAERGWQKDETPRDNWFPQDQSRPPPPRYTEDIPGLCRRALSKDQYRELCTYLRAVLKEPNNSRPKTPEVVSQDQFVINFVDEYQKYNDFNTSRCKKLRTLHRLGGYIHAFRRIDDHIPVQELSKVLGDSEVAIKDTIKRASWMFELFRRLGKLALTNIKKNSLKFIDRKRTKQSEFEAVLTYVDGVLDNVYALPNNQTKNQR</sequence>
<feature type="region of interest" description="Disordered" evidence="1">
    <location>
        <begin position="241"/>
        <end position="276"/>
    </location>
</feature>